<dbReference type="PANTHER" id="PTHR35004">
    <property type="entry name" value="TRANSPOSASE RV3428C-RELATED"/>
    <property type="match status" value="1"/>
</dbReference>
<feature type="compositionally biased region" description="Basic residues" evidence="1">
    <location>
        <begin position="468"/>
        <end position="484"/>
    </location>
</feature>
<dbReference type="eggNOG" id="COG4584">
    <property type="taxonomic scope" value="Bacteria"/>
</dbReference>
<feature type="region of interest" description="Disordered" evidence="1">
    <location>
        <begin position="31"/>
        <end position="54"/>
    </location>
</feature>
<feature type="compositionally biased region" description="Low complexity" evidence="1">
    <location>
        <begin position="510"/>
        <end position="523"/>
    </location>
</feature>
<gene>
    <name evidence="3" type="ORF">HMPREF1316_2662</name>
</gene>
<sequence length="629" mass="70255">MDKIEDIRRRARRGEPIAAIARAVGVSEPTARKYARMDDLSPEPPRRRKPESEVLAPYEGTIDSWLDDDCKNWRRQRHTAVRVYVRLRDELGYDGSYSTVQRYVRRRREEMARERDRRDAEGFLTPGWLPGEVQVDFGEADFRVRGVVTRGKYLTVTFPHSNVGLTQVFWGETSECVCQGLRNVFEFSGGVPRRAVLDDATEVGRRVGGEVRLSELFRRFAAHYGPDHALANPYSGNEKGNVENKVGCHRRNLFVPVPSFHDVAAFNRRLLGDCLDLSAGKRHHGLGTPELELFGEDKDALSPLPPAAFSCVKWETRTCNKQGTFTVGGPHRYSAGPAYARRRVDVALGAFDVTVCDASTGEVVATHGREWGEAPTDSSDPTLQLRLLCARPAGWRDSSVRASLPAELVSFLDAEPPRGPRRRPRGAARRERRARLARRRGGHVALARGHRRHRPRVGGPVRGEGRGGRRARRVRRGGRPGRLRRGAEAARGRRSPCRRRARSVRPPRRPSATPPGRYSYRATPSPPSSPPRRPGRSRRARRCSSRRSRTATGRGGRGCSGRRGSPCRSRSRASTGRTSRSRTAGAARTCAPWRSCATPRTSCSTARRGAGRPTWPPRSESLRRPRATP</sequence>
<evidence type="ECO:0000259" key="2">
    <source>
        <dbReference type="PROSITE" id="PS50994"/>
    </source>
</evidence>
<dbReference type="PANTHER" id="PTHR35004:SF7">
    <property type="entry name" value="INTEGRASE PROTEIN"/>
    <property type="match status" value="1"/>
</dbReference>
<protein>
    <recommendedName>
        <fullName evidence="2">Integrase catalytic domain-containing protein</fullName>
    </recommendedName>
</protein>
<dbReference type="GO" id="GO:0015074">
    <property type="term" value="P:DNA integration"/>
    <property type="evidence" value="ECO:0007669"/>
    <property type="project" value="InterPro"/>
</dbReference>
<feature type="compositionally biased region" description="Low complexity" evidence="1">
    <location>
        <begin position="562"/>
        <end position="589"/>
    </location>
</feature>
<comment type="caution">
    <text evidence="3">The sequence shown here is derived from an EMBL/GenBank/DDBJ whole genome shotgun (WGS) entry which is preliminary data.</text>
</comment>
<evidence type="ECO:0000256" key="1">
    <source>
        <dbReference type="SAM" id="MobiDB-lite"/>
    </source>
</evidence>
<organism evidence="3 4">
    <name type="scientific">Olsenella profusa F0195</name>
    <dbReference type="NCBI Taxonomy" id="1125712"/>
    <lineage>
        <taxon>Bacteria</taxon>
        <taxon>Bacillati</taxon>
        <taxon>Actinomycetota</taxon>
        <taxon>Coriobacteriia</taxon>
        <taxon>Coriobacteriales</taxon>
        <taxon>Atopobiaceae</taxon>
        <taxon>Olsenella</taxon>
    </lineage>
</organism>
<feature type="domain" description="Integrase catalytic" evidence="2">
    <location>
        <begin position="126"/>
        <end position="298"/>
    </location>
</feature>
<dbReference type="EMBL" id="AWEZ01000011">
    <property type="protein sequence ID" value="ERL10327.1"/>
    <property type="molecule type" value="Genomic_DNA"/>
</dbReference>
<keyword evidence="4" id="KW-1185">Reference proteome</keyword>
<proteinExistence type="predicted"/>
<reference evidence="3 4" key="1">
    <citation type="submission" date="2013-08" db="EMBL/GenBank/DDBJ databases">
        <authorList>
            <person name="Durkin A.S."/>
            <person name="Haft D.R."/>
            <person name="McCorrison J."/>
            <person name="Torralba M."/>
            <person name="Gillis M."/>
            <person name="Haft D.H."/>
            <person name="Methe B."/>
            <person name="Sutton G."/>
            <person name="Nelson K.E."/>
        </authorList>
    </citation>
    <scope>NUCLEOTIDE SEQUENCE [LARGE SCALE GENOMIC DNA]</scope>
    <source>
        <strain evidence="3 4">F0195</strain>
    </source>
</reference>
<dbReference type="STRING" id="1125712.HMPREF1316_2662"/>
<feature type="compositionally biased region" description="Basic residues" evidence="1">
    <location>
        <begin position="492"/>
        <end position="508"/>
    </location>
</feature>
<evidence type="ECO:0000313" key="3">
    <source>
        <dbReference type="EMBL" id="ERL10327.1"/>
    </source>
</evidence>
<feature type="compositionally biased region" description="Basic residues" evidence="1">
    <location>
        <begin position="533"/>
        <end position="549"/>
    </location>
</feature>
<evidence type="ECO:0000313" key="4">
    <source>
        <dbReference type="Proteomes" id="UP000016638"/>
    </source>
</evidence>
<dbReference type="Proteomes" id="UP000016638">
    <property type="component" value="Unassembled WGS sequence"/>
</dbReference>
<dbReference type="InterPro" id="IPR054353">
    <property type="entry name" value="IstA-like_C"/>
</dbReference>
<dbReference type="AlphaFoldDB" id="U2V4Q5"/>
<accession>U2V4Q5</accession>
<feature type="region of interest" description="Disordered" evidence="1">
    <location>
        <begin position="413"/>
        <end position="629"/>
    </location>
</feature>
<feature type="compositionally biased region" description="Basic residues" evidence="1">
    <location>
        <begin position="419"/>
        <end position="456"/>
    </location>
</feature>
<dbReference type="NCBIfam" id="NF033546">
    <property type="entry name" value="transpos_IS21"/>
    <property type="match status" value="1"/>
</dbReference>
<dbReference type="InterPro" id="IPR001584">
    <property type="entry name" value="Integrase_cat-core"/>
</dbReference>
<dbReference type="Pfam" id="PF22483">
    <property type="entry name" value="Mu-transpos_C_2"/>
    <property type="match status" value="1"/>
</dbReference>
<dbReference type="PROSITE" id="PS50994">
    <property type="entry name" value="INTEGRASE"/>
    <property type="match status" value="1"/>
</dbReference>
<name>U2V4Q5_9ACTN</name>